<comment type="caution">
    <text evidence="1">The sequence shown here is derived from an EMBL/GenBank/DDBJ whole genome shotgun (WGS) entry which is preliminary data.</text>
</comment>
<proteinExistence type="predicted"/>
<sequence>MRLPADFPAPPPVGIGWRHAHYQQVLQERPPLDFLEVHSENFFAPGGASRAVLEAGRAHCDISLHGVGLSLGAAQGLDPWHLAQLKQLVCQIEPVRVSDHAAFARALLGGQTVHAADLLPLPFTHAALRVLIDNVQQAQDALQRPLAIENLSACFQWRDAEMDEPTFLNQLATRSGCQLLVDVNNVFVNARNAQYRGENADPVAAAQRWIDQIHPAHVAELHLAGHADLGDIVIDDHGSRVSEPVWALYAHAQRRFANAPTLIEWDTGVPDLAVLLDEARLARLRACESLTPQSAAPLTPAVTA</sequence>
<dbReference type="Pfam" id="PF05114">
    <property type="entry name" value="MbnB_TglH_ChrH"/>
    <property type="match status" value="1"/>
</dbReference>
<dbReference type="EMBL" id="BSPB01000032">
    <property type="protein sequence ID" value="GLS15743.1"/>
    <property type="molecule type" value="Genomic_DNA"/>
</dbReference>
<evidence type="ECO:0000313" key="1">
    <source>
        <dbReference type="EMBL" id="GLS15743.1"/>
    </source>
</evidence>
<reference evidence="2" key="1">
    <citation type="journal article" date="2019" name="Int. J. Syst. Evol. Microbiol.">
        <title>The Global Catalogue of Microorganisms (GCM) 10K type strain sequencing project: providing services to taxonomists for standard genome sequencing and annotation.</title>
        <authorList>
            <consortium name="The Broad Institute Genomics Platform"/>
            <consortium name="The Broad Institute Genome Sequencing Center for Infectious Disease"/>
            <person name="Wu L."/>
            <person name="Ma J."/>
        </authorList>
    </citation>
    <scope>NUCLEOTIDE SEQUENCE [LARGE SCALE GENOMIC DNA]</scope>
    <source>
        <strain evidence="2">NBRC 109341</strain>
    </source>
</reference>
<organism evidence="1 2">
    <name type="scientific">Hydrogenophaga electricum</name>
    <dbReference type="NCBI Taxonomy" id="1230953"/>
    <lineage>
        <taxon>Bacteria</taxon>
        <taxon>Pseudomonadati</taxon>
        <taxon>Pseudomonadota</taxon>
        <taxon>Betaproteobacteria</taxon>
        <taxon>Burkholderiales</taxon>
        <taxon>Comamonadaceae</taxon>
        <taxon>Hydrogenophaga</taxon>
    </lineage>
</organism>
<evidence type="ECO:0000313" key="2">
    <source>
        <dbReference type="Proteomes" id="UP001156903"/>
    </source>
</evidence>
<dbReference type="InterPro" id="IPR007801">
    <property type="entry name" value="MbnB/TglH/ChrH"/>
</dbReference>
<dbReference type="PANTHER" id="PTHR42194:SF1">
    <property type="entry name" value="UPF0276 PROTEIN HI_1600"/>
    <property type="match status" value="1"/>
</dbReference>
<dbReference type="NCBIfam" id="NF003818">
    <property type="entry name" value="PRK05409.1"/>
    <property type="match status" value="1"/>
</dbReference>
<name>A0ABQ6C7Y6_9BURK</name>
<protein>
    <recommendedName>
        <fullName evidence="3">DUF692 domain-containing protein</fullName>
    </recommendedName>
</protein>
<gene>
    <name evidence="1" type="ORF">GCM10007935_31800</name>
</gene>
<evidence type="ECO:0008006" key="3">
    <source>
        <dbReference type="Google" id="ProtNLM"/>
    </source>
</evidence>
<keyword evidence="2" id="KW-1185">Reference proteome</keyword>
<dbReference type="Gene3D" id="3.20.20.150">
    <property type="entry name" value="Divalent-metal-dependent TIM barrel enzymes"/>
    <property type="match status" value="1"/>
</dbReference>
<dbReference type="Proteomes" id="UP001156903">
    <property type="component" value="Unassembled WGS sequence"/>
</dbReference>
<dbReference type="PANTHER" id="PTHR42194">
    <property type="entry name" value="UPF0276 PROTEIN HI_1600"/>
    <property type="match status" value="1"/>
</dbReference>
<dbReference type="RefSeq" id="WP_234266644.1">
    <property type="nucleotide sequence ID" value="NZ_BSPB01000032.1"/>
</dbReference>
<accession>A0ABQ6C7Y6</accession>